<keyword evidence="3" id="KW-1185">Reference proteome</keyword>
<evidence type="ECO:0000256" key="1">
    <source>
        <dbReference type="SAM" id="MobiDB-lite"/>
    </source>
</evidence>
<protein>
    <submittedName>
        <fullName evidence="2">Uncharacterized protein</fullName>
    </submittedName>
</protein>
<dbReference type="Proteomes" id="UP000053257">
    <property type="component" value="Unassembled WGS sequence"/>
</dbReference>
<evidence type="ECO:0000313" key="2">
    <source>
        <dbReference type="EMBL" id="KIP06654.1"/>
    </source>
</evidence>
<sequence>MAAWHTTASSRVFNSTHLSATTSSPARKQTTRRPITAPQFSSSMGYHQSPCGEAIPNTAHESLMVALPPPRPRPLRSPYIQRALQQQC</sequence>
<feature type="region of interest" description="Disordered" evidence="1">
    <location>
        <begin position="1"/>
        <end position="55"/>
    </location>
</feature>
<evidence type="ECO:0000313" key="3">
    <source>
        <dbReference type="Proteomes" id="UP000053257"/>
    </source>
</evidence>
<proteinExistence type="predicted"/>
<dbReference type="AlphaFoldDB" id="A0A0C3NNH3"/>
<dbReference type="HOGENOM" id="CLU_2469858_0_0_1"/>
<reference evidence="2 3" key="1">
    <citation type="journal article" date="2014" name="PLoS Genet.">
        <title>Analysis of the Phlebiopsis gigantea genome, transcriptome and secretome provides insight into its pioneer colonization strategies of wood.</title>
        <authorList>
            <person name="Hori C."/>
            <person name="Ishida T."/>
            <person name="Igarashi K."/>
            <person name="Samejima M."/>
            <person name="Suzuki H."/>
            <person name="Master E."/>
            <person name="Ferreira P."/>
            <person name="Ruiz-Duenas F.J."/>
            <person name="Held B."/>
            <person name="Canessa P."/>
            <person name="Larrondo L.F."/>
            <person name="Schmoll M."/>
            <person name="Druzhinina I.S."/>
            <person name="Kubicek C.P."/>
            <person name="Gaskell J.A."/>
            <person name="Kersten P."/>
            <person name="St John F."/>
            <person name="Glasner J."/>
            <person name="Sabat G."/>
            <person name="Splinter BonDurant S."/>
            <person name="Syed K."/>
            <person name="Yadav J."/>
            <person name="Mgbeahuruike A.C."/>
            <person name="Kovalchuk A."/>
            <person name="Asiegbu F.O."/>
            <person name="Lackner G."/>
            <person name="Hoffmeister D."/>
            <person name="Rencoret J."/>
            <person name="Gutierrez A."/>
            <person name="Sun H."/>
            <person name="Lindquist E."/>
            <person name="Barry K."/>
            <person name="Riley R."/>
            <person name="Grigoriev I.V."/>
            <person name="Henrissat B."/>
            <person name="Kues U."/>
            <person name="Berka R.M."/>
            <person name="Martinez A.T."/>
            <person name="Covert S.F."/>
            <person name="Blanchette R.A."/>
            <person name="Cullen D."/>
        </authorList>
    </citation>
    <scope>NUCLEOTIDE SEQUENCE [LARGE SCALE GENOMIC DNA]</scope>
    <source>
        <strain evidence="2 3">11061_1 CR5-6</strain>
    </source>
</reference>
<dbReference type="EMBL" id="KN840513">
    <property type="protein sequence ID" value="KIP06654.1"/>
    <property type="molecule type" value="Genomic_DNA"/>
</dbReference>
<feature type="compositionally biased region" description="Polar residues" evidence="1">
    <location>
        <begin position="1"/>
        <end position="28"/>
    </location>
</feature>
<name>A0A0C3NNH3_PHLG1</name>
<accession>A0A0C3NNH3</accession>
<gene>
    <name evidence="2" type="ORF">PHLGIDRAFT_19397</name>
</gene>
<organism evidence="2 3">
    <name type="scientific">Phlebiopsis gigantea (strain 11061_1 CR5-6)</name>
    <name type="common">White-rot fungus</name>
    <name type="synonym">Peniophora gigantea</name>
    <dbReference type="NCBI Taxonomy" id="745531"/>
    <lineage>
        <taxon>Eukaryota</taxon>
        <taxon>Fungi</taxon>
        <taxon>Dikarya</taxon>
        <taxon>Basidiomycota</taxon>
        <taxon>Agaricomycotina</taxon>
        <taxon>Agaricomycetes</taxon>
        <taxon>Polyporales</taxon>
        <taxon>Phanerochaetaceae</taxon>
        <taxon>Phlebiopsis</taxon>
    </lineage>
</organism>